<dbReference type="eggNOG" id="ENOG502S100">
    <property type="taxonomic scope" value="Eukaryota"/>
</dbReference>
<evidence type="ECO:0000256" key="1">
    <source>
        <dbReference type="SAM" id="MobiDB-lite"/>
    </source>
</evidence>
<dbReference type="Gramene" id="OQU80156">
    <property type="protein sequence ID" value="OQU80156"/>
    <property type="gene ID" value="SORBI_3007G089700"/>
</dbReference>
<proteinExistence type="predicted"/>
<gene>
    <name evidence="2" type="ORF">SORBI_3007G089700</name>
</gene>
<evidence type="ECO:0000313" key="3">
    <source>
        <dbReference type="Proteomes" id="UP000000768"/>
    </source>
</evidence>
<dbReference type="InParanoid" id="A0A1Z5R9V3"/>
<reference evidence="3" key="2">
    <citation type="journal article" date="2018" name="Plant J.">
        <title>The Sorghum bicolor reference genome: improved assembly, gene annotations, a transcriptome atlas, and signatures of genome organization.</title>
        <authorList>
            <person name="McCormick R.F."/>
            <person name="Truong S.K."/>
            <person name="Sreedasyam A."/>
            <person name="Jenkins J."/>
            <person name="Shu S."/>
            <person name="Sims D."/>
            <person name="Kennedy M."/>
            <person name="Amirebrahimi M."/>
            <person name="Weers B.D."/>
            <person name="McKinley B."/>
            <person name="Mattison A."/>
            <person name="Morishige D.T."/>
            <person name="Grimwood J."/>
            <person name="Schmutz J."/>
            <person name="Mullet J.E."/>
        </authorList>
    </citation>
    <scope>NUCLEOTIDE SEQUENCE [LARGE SCALE GENOMIC DNA]</scope>
    <source>
        <strain evidence="3">cv. BTx623</strain>
    </source>
</reference>
<dbReference type="EMBL" id="CM000766">
    <property type="protein sequence ID" value="OQU80156.1"/>
    <property type="molecule type" value="Genomic_DNA"/>
</dbReference>
<accession>A0A1Z5R9V3</accession>
<dbReference type="PANTHER" id="PTHR47863">
    <property type="entry name" value="RING/FYVE/PHD ZINC FINGER SUPERFAMILY PROTEIN"/>
    <property type="match status" value="1"/>
</dbReference>
<sequence length="273" mass="29402">MPVAAPRPRAAVSPPLAATPPAASRREPAGRTHAGGRAPRREPAGCVHAGDRAPRPPLMPSVADALAADEAIDFSVIKTLVDLSPEYLIGAPDSVRERVALRGLEKHGTFADAAKGASAVAPPPSKILRVDAVRSCEDLLVELTEQVGSSGIRDIIMPFRQDIQNFICIKKPTLPESSLELLREVDPEIQSMAASSSVEQNGIKKHDNHQSLCNVHHLNSNIDTPRPTIASTELQPGNLTNLVNNLEKGNFKQCPVESTVDLDKPLETDRRTW</sequence>
<dbReference type="PANTHER" id="PTHR47863:SF13">
    <property type="entry name" value="ZINC FINGER PHD-TYPE DOMAIN-CONTAINING PROTEIN"/>
    <property type="match status" value="1"/>
</dbReference>
<protein>
    <submittedName>
        <fullName evidence="2">Uncharacterized protein</fullName>
    </submittedName>
</protein>
<evidence type="ECO:0000313" key="2">
    <source>
        <dbReference type="EMBL" id="OQU80156.1"/>
    </source>
</evidence>
<feature type="region of interest" description="Disordered" evidence="1">
    <location>
        <begin position="1"/>
        <end position="56"/>
    </location>
</feature>
<keyword evidence="3" id="KW-1185">Reference proteome</keyword>
<dbReference type="Proteomes" id="UP000000768">
    <property type="component" value="Chromosome 7"/>
</dbReference>
<name>A0A1Z5R9V3_SORBI</name>
<organism evidence="2 3">
    <name type="scientific">Sorghum bicolor</name>
    <name type="common">Sorghum</name>
    <name type="synonym">Sorghum vulgare</name>
    <dbReference type="NCBI Taxonomy" id="4558"/>
    <lineage>
        <taxon>Eukaryota</taxon>
        <taxon>Viridiplantae</taxon>
        <taxon>Streptophyta</taxon>
        <taxon>Embryophyta</taxon>
        <taxon>Tracheophyta</taxon>
        <taxon>Spermatophyta</taxon>
        <taxon>Magnoliopsida</taxon>
        <taxon>Liliopsida</taxon>
        <taxon>Poales</taxon>
        <taxon>Poaceae</taxon>
        <taxon>PACMAD clade</taxon>
        <taxon>Panicoideae</taxon>
        <taxon>Andropogonodae</taxon>
        <taxon>Andropogoneae</taxon>
        <taxon>Sorghinae</taxon>
        <taxon>Sorghum</taxon>
    </lineage>
</organism>
<dbReference type="AlphaFoldDB" id="A0A1Z5R9V3"/>
<feature type="compositionally biased region" description="Low complexity" evidence="1">
    <location>
        <begin position="1"/>
        <end position="23"/>
    </location>
</feature>
<dbReference type="OMA" id="DIQNVIC"/>
<reference evidence="2 3" key="1">
    <citation type="journal article" date="2009" name="Nature">
        <title>The Sorghum bicolor genome and the diversification of grasses.</title>
        <authorList>
            <person name="Paterson A.H."/>
            <person name="Bowers J.E."/>
            <person name="Bruggmann R."/>
            <person name="Dubchak I."/>
            <person name="Grimwood J."/>
            <person name="Gundlach H."/>
            <person name="Haberer G."/>
            <person name="Hellsten U."/>
            <person name="Mitros T."/>
            <person name="Poliakov A."/>
            <person name="Schmutz J."/>
            <person name="Spannagl M."/>
            <person name="Tang H."/>
            <person name="Wang X."/>
            <person name="Wicker T."/>
            <person name="Bharti A.K."/>
            <person name="Chapman J."/>
            <person name="Feltus F.A."/>
            <person name="Gowik U."/>
            <person name="Grigoriev I.V."/>
            <person name="Lyons E."/>
            <person name="Maher C.A."/>
            <person name="Martis M."/>
            <person name="Narechania A."/>
            <person name="Otillar R.P."/>
            <person name="Penning B.W."/>
            <person name="Salamov A.A."/>
            <person name="Wang Y."/>
            <person name="Zhang L."/>
            <person name="Carpita N.C."/>
            <person name="Freeling M."/>
            <person name="Gingle A.R."/>
            <person name="Hash C.T."/>
            <person name="Keller B."/>
            <person name="Klein P."/>
            <person name="Kresovich S."/>
            <person name="McCann M.C."/>
            <person name="Ming R."/>
            <person name="Peterson D.G."/>
            <person name="Mehboob-ur-Rahman"/>
            <person name="Ware D."/>
            <person name="Westhoff P."/>
            <person name="Mayer K.F."/>
            <person name="Messing J."/>
            <person name="Rokhsar D.S."/>
        </authorList>
    </citation>
    <scope>NUCLEOTIDE SEQUENCE [LARGE SCALE GENOMIC DNA]</scope>
    <source>
        <strain evidence="3">cv. BTx623</strain>
    </source>
</reference>
<feature type="compositionally biased region" description="Basic and acidic residues" evidence="1">
    <location>
        <begin position="39"/>
        <end position="54"/>
    </location>
</feature>